<dbReference type="FunFam" id="3.30.980.10:FF:000005">
    <property type="entry name" value="Threonyl-tRNA synthetase, mitochondrial"/>
    <property type="match status" value="1"/>
</dbReference>
<keyword evidence="5 14" id="KW-0436">Ligase</keyword>
<dbReference type="FunFam" id="3.10.20.30:FF:000005">
    <property type="entry name" value="Threonine--tRNA ligase"/>
    <property type="match status" value="1"/>
</dbReference>
<dbReference type="Gene3D" id="3.30.54.20">
    <property type="match status" value="1"/>
</dbReference>
<keyword evidence="11 14" id="KW-0648">Protein biosynthesis</keyword>
<evidence type="ECO:0000256" key="9">
    <source>
        <dbReference type="ARBA" id="ARBA00022840"/>
    </source>
</evidence>
<dbReference type="EC" id="6.1.1.3" evidence="14"/>
<dbReference type="Gene3D" id="3.10.20.30">
    <property type="match status" value="1"/>
</dbReference>
<evidence type="ECO:0000256" key="4">
    <source>
        <dbReference type="ARBA" id="ARBA00022555"/>
    </source>
</evidence>
<dbReference type="InterPro" id="IPR002320">
    <property type="entry name" value="Thr-tRNA-ligase_IIa"/>
</dbReference>
<dbReference type="InterPro" id="IPR047246">
    <property type="entry name" value="ThrRS_anticodon"/>
</dbReference>
<dbReference type="PROSITE" id="PS50862">
    <property type="entry name" value="AA_TRNA_LIGASE_II"/>
    <property type="match status" value="1"/>
</dbReference>
<feature type="domain" description="Aminoacyl-transfer RNA synthetases class-II family profile" evidence="16">
    <location>
        <begin position="366"/>
        <end position="638"/>
    </location>
</feature>
<keyword evidence="6 14" id="KW-0479">Metal-binding</keyword>
<dbReference type="GO" id="GO:0006435">
    <property type="term" value="P:threonyl-tRNA aminoacylation"/>
    <property type="evidence" value="ECO:0007669"/>
    <property type="project" value="UniProtKB-UniRule"/>
</dbReference>
<dbReference type="SUPFAM" id="SSF81271">
    <property type="entry name" value="TGS-like"/>
    <property type="match status" value="1"/>
</dbReference>
<dbReference type="Pfam" id="PF02824">
    <property type="entry name" value="TGS"/>
    <property type="match status" value="1"/>
</dbReference>
<protein>
    <recommendedName>
        <fullName evidence="14">Threonine--tRNA ligase</fullName>
        <ecNumber evidence="14">6.1.1.3</ecNumber>
    </recommendedName>
    <alternativeName>
        <fullName evidence="14">Threonyl-tRNA synthetase</fullName>
        <shortName evidence="14">ThrRS</shortName>
    </alternativeName>
</protein>
<dbReference type="InterPro" id="IPR004095">
    <property type="entry name" value="TGS"/>
</dbReference>
<dbReference type="SUPFAM" id="SSF55186">
    <property type="entry name" value="ThrRS/AlaRS common domain"/>
    <property type="match status" value="1"/>
</dbReference>
<dbReference type="EMBL" id="VSSS01000087">
    <property type="protein sequence ID" value="TYL85353.1"/>
    <property type="molecule type" value="Genomic_DNA"/>
</dbReference>
<dbReference type="Gene3D" id="3.40.50.800">
    <property type="entry name" value="Anticodon-binding domain"/>
    <property type="match status" value="1"/>
</dbReference>
<keyword evidence="19" id="KW-1185">Reference proteome</keyword>
<comment type="caution">
    <text evidence="18">The sequence shown here is derived from an EMBL/GenBank/DDBJ whole genome shotgun (WGS) entry which is preliminary data.</text>
</comment>
<feature type="domain" description="TGS" evidence="17">
    <location>
        <begin position="85"/>
        <end position="154"/>
    </location>
</feature>
<dbReference type="GO" id="GO:0046872">
    <property type="term" value="F:metal ion binding"/>
    <property type="evidence" value="ECO:0007669"/>
    <property type="project" value="UniProtKB-KW"/>
</dbReference>
<dbReference type="GO" id="GO:0004829">
    <property type="term" value="F:threonine-tRNA ligase activity"/>
    <property type="evidence" value="ECO:0007669"/>
    <property type="project" value="UniProtKB-UniRule"/>
</dbReference>
<keyword evidence="8 14" id="KW-0862">Zinc</keyword>
<feature type="binding site" evidence="14">
    <location>
        <position position="432"/>
    </location>
    <ligand>
        <name>Zn(2+)</name>
        <dbReference type="ChEBI" id="CHEBI:29105"/>
        <note>catalytic</note>
    </ligand>
</feature>
<dbReference type="InterPro" id="IPR002314">
    <property type="entry name" value="aa-tRNA-synt_IIb"/>
</dbReference>
<evidence type="ECO:0000256" key="13">
    <source>
        <dbReference type="ARBA" id="ARBA00049515"/>
    </source>
</evidence>
<dbReference type="Pfam" id="PF07973">
    <property type="entry name" value="tRNA_SAD"/>
    <property type="match status" value="1"/>
</dbReference>
<dbReference type="FunFam" id="3.30.54.20:FF:000002">
    <property type="entry name" value="Threonine--tRNA ligase"/>
    <property type="match status" value="1"/>
</dbReference>
<sequence>MERCPGFCAPLSWNCRIAQAESPDISLVPAYLRSFAGVSLRRKAMSDQPKSDQLKSDQPKSDPKSDQAKSDQAKSESGFQYSLSNLKPVTPAAKVTLTFPDGAQRQFDKSITGLDIAKGISPSLAKRTVAMALDGEVADLNDPIEADAKIEFVNRDDPRALELIRHDCAHVLAEAVQSLWPGTQVTIGPVIENGFYYDFFRNEPFTPEDFAAIEKKMRELIARDKPFTKEVWDREKTKQVFRDKGEAFKVELVDAIPGTEPIKIYYQGDWFDLCRGPHMTSTGKVGNAFKLMKVAGAYWRGDSNNPMLTRIYGTAFAKQEDLDAYLKQIEEAEKRDHRKLGRELDLFHFQEEGPGVVFWHPKGWTIFQQLIAYMRRRLTGDYNEVNAPQILDKSLWETSGHWGWYRENMFAAQSAGDEAEDKRWFALKPMNCPGHVQIFKHGLKSYRDLPLRLAEFGVVHRYEPSGAMHGLMRVRGFTQDDAHIFCTEDQLAEECLKINDLILSTYADFGFTGDLTVKLSTRPDKRVGTDAMWDHAERVMATVLREIQAQNNHIKTEINPGEGAFYGPKFEYVLRDAIGRDWQCGTTQVDFNLPERFGAFYIDHDGGKKPPVMVHRAICGSMERYIGILIEHYAGNFPLWLSPVQAVVTTITSEGDEYAKQVLEQARRAGLRVEIDLRNEKINYKVREHSLAKIPALLVVGKKEAESHSVSIRRLGSDGQKVMTTAEAIAALVDEATPPDVRRMREAV</sequence>
<keyword evidence="7 14" id="KW-0547">Nucleotide-binding</keyword>
<evidence type="ECO:0000313" key="18">
    <source>
        <dbReference type="EMBL" id="TYL85353.1"/>
    </source>
</evidence>
<evidence type="ECO:0000256" key="2">
    <source>
        <dbReference type="ARBA" id="ARBA00011738"/>
    </source>
</evidence>
<dbReference type="PANTHER" id="PTHR11451:SF44">
    <property type="entry name" value="THREONINE--TRNA LIGASE, CHLOROPLASTIC_MITOCHONDRIAL 2"/>
    <property type="match status" value="1"/>
</dbReference>
<keyword evidence="9 14" id="KW-0067">ATP-binding</keyword>
<dbReference type="InterPro" id="IPR006195">
    <property type="entry name" value="aa-tRNA-synth_II"/>
</dbReference>
<dbReference type="InterPro" id="IPR045864">
    <property type="entry name" value="aa-tRNA-synth_II/BPL/LPL"/>
</dbReference>
<comment type="similarity">
    <text evidence="1 14">Belongs to the class-II aminoacyl-tRNA synthetase family.</text>
</comment>
<dbReference type="SUPFAM" id="SSF55681">
    <property type="entry name" value="Class II aaRS and biotin synthetases"/>
    <property type="match status" value="1"/>
</dbReference>
<evidence type="ECO:0000256" key="14">
    <source>
        <dbReference type="HAMAP-Rule" id="MF_00184"/>
    </source>
</evidence>
<feature type="binding site" evidence="14">
    <location>
        <position position="483"/>
    </location>
    <ligand>
        <name>Zn(2+)</name>
        <dbReference type="ChEBI" id="CHEBI:29105"/>
        <note>catalytic</note>
    </ligand>
</feature>
<evidence type="ECO:0000256" key="10">
    <source>
        <dbReference type="ARBA" id="ARBA00022884"/>
    </source>
</evidence>
<comment type="catalytic activity">
    <reaction evidence="13 14">
        <text>tRNA(Thr) + L-threonine + ATP = L-threonyl-tRNA(Thr) + AMP + diphosphate + H(+)</text>
        <dbReference type="Rhea" id="RHEA:24624"/>
        <dbReference type="Rhea" id="RHEA-COMP:9670"/>
        <dbReference type="Rhea" id="RHEA-COMP:9704"/>
        <dbReference type="ChEBI" id="CHEBI:15378"/>
        <dbReference type="ChEBI" id="CHEBI:30616"/>
        <dbReference type="ChEBI" id="CHEBI:33019"/>
        <dbReference type="ChEBI" id="CHEBI:57926"/>
        <dbReference type="ChEBI" id="CHEBI:78442"/>
        <dbReference type="ChEBI" id="CHEBI:78534"/>
        <dbReference type="ChEBI" id="CHEBI:456215"/>
        <dbReference type="EC" id="6.1.1.3"/>
    </reaction>
</comment>
<evidence type="ECO:0000256" key="12">
    <source>
        <dbReference type="ARBA" id="ARBA00023146"/>
    </source>
</evidence>
<evidence type="ECO:0000259" key="17">
    <source>
        <dbReference type="PROSITE" id="PS51880"/>
    </source>
</evidence>
<organism evidence="18 19">
    <name type="scientific">Bradyrhizobium rifense</name>
    <dbReference type="NCBI Taxonomy" id="515499"/>
    <lineage>
        <taxon>Bacteria</taxon>
        <taxon>Pseudomonadati</taxon>
        <taxon>Pseudomonadota</taxon>
        <taxon>Alphaproteobacteria</taxon>
        <taxon>Hyphomicrobiales</taxon>
        <taxon>Nitrobacteraceae</taxon>
        <taxon>Bradyrhizobium</taxon>
    </lineage>
</organism>
<evidence type="ECO:0000256" key="8">
    <source>
        <dbReference type="ARBA" id="ARBA00022833"/>
    </source>
</evidence>
<dbReference type="InterPro" id="IPR012675">
    <property type="entry name" value="Beta-grasp_dom_sf"/>
</dbReference>
<evidence type="ECO:0000256" key="3">
    <source>
        <dbReference type="ARBA" id="ARBA00022490"/>
    </source>
</evidence>
<keyword evidence="3 14" id="KW-0963">Cytoplasm</keyword>
<dbReference type="CDD" id="cd00860">
    <property type="entry name" value="ThrRS_anticodon"/>
    <property type="match status" value="1"/>
</dbReference>
<keyword evidence="10 14" id="KW-0694">RNA-binding</keyword>
<dbReference type="InterPro" id="IPR033728">
    <property type="entry name" value="ThrRS_core"/>
</dbReference>
<dbReference type="GO" id="GO:0005829">
    <property type="term" value="C:cytosol"/>
    <property type="evidence" value="ECO:0007669"/>
    <property type="project" value="TreeGrafter"/>
</dbReference>
<dbReference type="GO" id="GO:0005524">
    <property type="term" value="F:ATP binding"/>
    <property type="evidence" value="ECO:0007669"/>
    <property type="project" value="UniProtKB-UniRule"/>
</dbReference>
<dbReference type="InterPro" id="IPR012947">
    <property type="entry name" value="tRNA_SAD"/>
</dbReference>
<dbReference type="Proteomes" id="UP000324758">
    <property type="component" value="Unassembled WGS sequence"/>
</dbReference>
<dbReference type="GO" id="GO:0000049">
    <property type="term" value="F:tRNA binding"/>
    <property type="evidence" value="ECO:0007669"/>
    <property type="project" value="UniProtKB-KW"/>
</dbReference>
<feature type="binding site" evidence="14">
    <location>
        <position position="615"/>
    </location>
    <ligand>
        <name>Zn(2+)</name>
        <dbReference type="ChEBI" id="CHEBI:29105"/>
        <note>catalytic</note>
    </ligand>
</feature>
<dbReference type="FunFam" id="3.30.930.10:FF:000002">
    <property type="entry name" value="Threonine--tRNA ligase"/>
    <property type="match status" value="1"/>
</dbReference>
<comment type="cofactor">
    <cofactor evidence="14">
        <name>Zn(2+)</name>
        <dbReference type="ChEBI" id="CHEBI:29105"/>
    </cofactor>
    <text evidence="14">Binds 1 zinc ion per subunit.</text>
</comment>
<dbReference type="PANTHER" id="PTHR11451">
    <property type="entry name" value="THREONINE-TRNA LIGASE"/>
    <property type="match status" value="1"/>
</dbReference>
<dbReference type="InterPro" id="IPR004154">
    <property type="entry name" value="Anticodon-bd"/>
</dbReference>
<dbReference type="InterPro" id="IPR012676">
    <property type="entry name" value="TGS-like"/>
</dbReference>
<dbReference type="SUPFAM" id="SSF52954">
    <property type="entry name" value="Class II aaRS ABD-related"/>
    <property type="match status" value="1"/>
</dbReference>
<keyword evidence="12 14" id="KW-0030">Aminoacyl-tRNA synthetase</keyword>
<evidence type="ECO:0000256" key="7">
    <source>
        <dbReference type="ARBA" id="ARBA00022741"/>
    </source>
</evidence>
<comment type="subcellular location">
    <subcellularLocation>
        <location evidence="14">Cytoplasm</location>
    </subcellularLocation>
</comment>
<dbReference type="Gene3D" id="3.30.930.10">
    <property type="entry name" value="Bira Bifunctional Protein, Domain 2"/>
    <property type="match status" value="1"/>
</dbReference>
<evidence type="ECO:0000259" key="16">
    <source>
        <dbReference type="PROSITE" id="PS50862"/>
    </source>
</evidence>
<dbReference type="Pfam" id="PF00587">
    <property type="entry name" value="tRNA-synt_2b"/>
    <property type="match status" value="1"/>
</dbReference>
<dbReference type="CDD" id="cd01667">
    <property type="entry name" value="TGS_ThrRS"/>
    <property type="match status" value="1"/>
</dbReference>
<keyword evidence="4 14" id="KW-0820">tRNA-binding</keyword>
<dbReference type="Pfam" id="PF03129">
    <property type="entry name" value="HGTP_anticodon"/>
    <property type="match status" value="1"/>
</dbReference>
<evidence type="ECO:0000256" key="15">
    <source>
        <dbReference type="SAM" id="MobiDB-lite"/>
    </source>
</evidence>
<dbReference type="PROSITE" id="PS51880">
    <property type="entry name" value="TGS"/>
    <property type="match status" value="1"/>
</dbReference>
<dbReference type="InterPro" id="IPR036621">
    <property type="entry name" value="Anticodon-bd_dom_sf"/>
</dbReference>
<dbReference type="SMART" id="SM00863">
    <property type="entry name" value="tRNA_SAD"/>
    <property type="match status" value="1"/>
</dbReference>
<proteinExistence type="inferred from homology"/>
<evidence type="ECO:0000313" key="19">
    <source>
        <dbReference type="Proteomes" id="UP000324758"/>
    </source>
</evidence>
<dbReference type="CDD" id="cd00771">
    <property type="entry name" value="ThrRS_core"/>
    <property type="match status" value="1"/>
</dbReference>
<comment type="caution">
    <text evidence="14">Lacks conserved residue(s) required for the propagation of feature annotation.</text>
</comment>
<dbReference type="Gene3D" id="3.30.980.10">
    <property type="entry name" value="Threonyl-trna Synthetase, Chain A, domain 2"/>
    <property type="match status" value="1"/>
</dbReference>
<dbReference type="NCBIfam" id="TIGR00418">
    <property type="entry name" value="thrS"/>
    <property type="match status" value="1"/>
</dbReference>
<gene>
    <name evidence="14 18" type="primary">thrS</name>
    <name evidence="18" type="ORF">FXB40_43410</name>
</gene>
<evidence type="ECO:0000256" key="1">
    <source>
        <dbReference type="ARBA" id="ARBA00008226"/>
    </source>
</evidence>
<reference evidence="18 19" key="1">
    <citation type="submission" date="2019-08" db="EMBL/GenBank/DDBJ databases">
        <title>Bradyrhizobium hipponensis sp. nov., a rhizobium isolated from a Lupinus angustifolius root nodule in Tunisia.</title>
        <authorList>
            <person name="Off K."/>
            <person name="Rejili M."/>
            <person name="Mars M."/>
            <person name="Brachmann A."/>
            <person name="Marin M."/>
        </authorList>
    </citation>
    <scope>NUCLEOTIDE SEQUENCE [LARGE SCALE GENOMIC DNA]</scope>
    <source>
        <strain evidence="18 19">CTAW71</strain>
    </source>
</reference>
<accession>A0A5D3K3H2</accession>
<name>A0A5D3K3H2_9BRAD</name>
<feature type="compositionally biased region" description="Basic and acidic residues" evidence="15">
    <location>
        <begin position="49"/>
        <end position="74"/>
    </location>
</feature>
<feature type="region of interest" description="Disordered" evidence="15">
    <location>
        <begin position="43"/>
        <end position="80"/>
    </location>
</feature>
<dbReference type="InterPro" id="IPR018163">
    <property type="entry name" value="Thr/Ala-tRNA-synth_IIc_edit"/>
</dbReference>
<evidence type="ECO:0000256" key="5">
    <source>
        <dbReference type="ARBA" id="ARBA00022598"/>
    </source>
</evidence>
<dbReference type="OrthoDB" id="9802304at2"/>
<dbReference type="HAMAP" id="MF_00184">
    <property type="entry name" value="Thr_tRNA_synth"/>
    <property type="match status" value="1"/>
</dbReference>
<comment type="subunit">
    <text evidence="2 14">Homodimer.</text>
</comment>
<evidence type="ECO:0000256" key="6">
    <source>
        <dbReference type="ARBA" id="ARBA00022723"/>
    </source>
</evidence>
<evidence type="ECO:0000256" key="11">
    <source>
        <dbReference type="ARBA" id="ARBA00022917"/>
    </source>
</evidence>
<dbReference type="PRINTS" id="PR01047">
    <property type="entry name" value="TRNASYNTHTHR"/>
</dbReference>
<dbReference type="FunFam" id="3.40.50.800:FF:000001">
    <property type="entry name" value="Threonine--tRNA ligase"/>
    <property type="match status" value="1"/>
</dbReference>
<dbReference type="AlphaFoldDB" id="A0A5D3K3H2"/>